<evidence type="ECO:0000313" key="8">
    <source>
        <dbReference type="EMBL" id="RVX67837.1"/>
    </source>
</evidence>
<dbReference type="AlphaFoldDB" id="A0A438MVS0"/>
<evidence type="ECO:0000256" key="2">
    <source>
        <dbReference type="ARBA" id="ARBA00005896"/>
    </source>
</evidence>
<dbReference type="PANTHER" id="PTHR30468">
    <property type="entry name" value="ALPHA-KETOGLUTARATE-DEPENDENT SULFONATE DIOXYGENASE"/>
    <property type="match status" value="1"/>
</dbReference>
<keyword evidence="4" id="KW-0223">Dioxygenase</keyword>
<evidence type="ECO:0000256" key="5">
    <source>
        <dbReference type="ARBA" id="ARBA00023002"/>
    </source>
</evidence>
<evidence type="ECO:0000256" key="3">
    <source>
        <dbReference type="ARBA" id="ARBA00022723"/>
    </source>
</evidence>
<keyword evidence="5" id="KW-0560">Oxidoreductase</keyword>
<keyword evidence="6" id="KW-0408">Iron</keyword>
<dbReference type="InterPro" id="IPR051323">
    <property type="entry name" value="AtsK-like"/>
</dbReference>
<dbReference type="OrthoDB" id="10257314at2759"/>
<dbReference type="GO" id="GO:0005737">
    <property type="term" value="C:cytoplasm"/>
    <property type="evidence" value="ECO:0007669"/>
    <property type="project" value="TreeGrafter"/>
</dbReference>
<dbReference type="EMBL" id="NAJM01000044">
    <property type="protein sequence ID" value="RVX67837.1"/>
    <property type="molecule type" value="Genomic_DNA"/>
</dbReference>
<dbReference type="PANTHER" id="PTHR30468:SF1">
    <property type="entry name" value="ALPHA-KETOGLUTARATE-DEPENDENT SULFONATE DIOXYGENASE"/>
    <property type="match status" value="1"/>
</dbReference>
<dbReference type="VEuPathDB" id="FungiDB:PV10_07093"/>
<dbReference type="InterPro" id="IPR003819">
    <property type="entry name" value="TauD/TfdA-like"/>
</dbReference>
<organism evidence="8 9">
    <name type="scientific">Exophiala mesophila</name>
    <name type="common">Black yeast-like fungus</name>
    <dbReference type="NCBI Taxonomy" id="212818"/>
    <lineage>
        <taxon>Eukaryota</taxon>
        <taxon>Fungi</taxon>
        <taxon>Dikarya</taxon>
        <taxon>Ascomycota</taxon>
        <taxon>Pezizomycotina</taxon>
        <taxon>Eurotiomycetes</taxon>
        <taxon>Chaetothyriomycetidae</taxon>
        <taxon>Chaetothyriales</taxon>
        <taxon>Herpotrichiellaceae</taxon>
        <taxon>Exophiala</taxon>
    </lineage>
</organism>
<proteinExistence type="inferred from homology"/>
<comment type="caution">
    <text evidence="8">The sequence shown here is derived from an EMBL/GenBank/DDBJ whole genome shotgun (WGS) entry which is preliminary data.</text>
</comment>
<name>A0A438MVS0_EXOME</name>
<dbReference type="Proteomes" id="UP000288859">
    <property type="component" value="Unassembled WGS sequence"/>
</dbReference>
<dbReference type="GO" id="GO:0046872">
    <property type="term" value="F:metal ion binding"/>
    <property type="evidence" value="ECO:0007669"/>
    <property type="project" value="UniProtKB-KW"/>
</dbReference>
<reference evidence="8 9" key="1">
    <citation type="submission" date="2017-03" db="EMBL/GenBank/DDBJ databases">
        <title>Genomes of endolithic fungi from Antarctica.</title>
        <authorList>
            <person name="Coleine C."/>
            <person name="Masonjones S."/>
            <person name="Stajich J.E."/>
        </authorList>
    </citation>
    <scope>NUCLEOTIDE SEQUENCE [LARGE SCALE GENOMIC DNA]</scope>
    <source>
        <strain evidence="8 9">CCFEE 6314</strain>
    </source>
</reference>
<evidence type="ECO:0000256" key="6">
    <source>
        <dbReference type="ARBA" id="ARBA00023004"/>
    </source>
</evidence>
<evidence type="ECO:0000259" key="7">
    <source>
        <dbReference type="Pfam" id="PF02668"/>
    </source>
</evidence>
<comment type="cofactor">
    <cofactor evidence="1">
        <name>Fe(2+)</name>
        <dbReference type="ChEBI" id="CHEBI:29033"/>
    </cofactor>
</comment>
<comment type="similarity">
    <text evidence="2">Belongs to the TfdA dioxygenase family.</text>
</comment>
<protein>
    <recommendedName>
        <fullName evidence="7">TauD/TfdA-like domain-containing protein</fullName>
    </recommendedName>
</protein>
<dbReference type="GO" id="GO:0016706">
    <property type="term" value="F:2-oxoglutarate-dependent dioxygenase activity"/>
    <property type="evidence" value="ECO:0007669"/>
    <property type="project" value="TreeGrafter"/>
</dbReference>
<dbReference type="InterPro" id="IPR042098">
    <property type="entry name" value="TauD-like_sf"/>
</dbReference>
<evidence type="ECO:0000313" key="9">
    <source>
        <dbReference type="Proteomes" id="UP000288859"/>
    </source>
</evidence>
<evidence type="ECO:0000256" key="4">
    <source>
        <dbReference type="ARBA" id="ARBA00022964"/>
    </source>
</evidence>
<sequence>MMPIPRIQISGLLSQWRTVQRESTKSSPIKTILAQASRTYATASPVTVKKYSGACGAEISGVDLAKDLSDPTVVKAIRDALLEHLVIFFHDQSHLTATDFLDFTKKFGTPVKYPMISGLKEHPEIIEVLKREHEKTNFGGVWHSDTTYLDHPPMASILLARELPPYGGDTCFANQYLAYDSLSDGLKKTLKGLRAVSSSAKADVSKTREDRVKEEGSTNEQKDLEVAHPAVRTHPETGREALYLNTAHTIRFDGWTEDESKPLLDYLFQHQVKLEYTCRFKWRIGSVAFWDNRCVQHNPVNDYHGFKRSMHRITLAGDTPK</sequence>
<feature type="domain" description="TauD/TfdA-like" evidence="7">
    <location>
        <begin position="48"/>
        <end position="314"/>
    </location>
</feature>
<keyword evidence="3" id="KW-0479">Metal-binding</keyword>
<gene>
    <name evidence="8" type="ORF">B0A52_07765</name>
</gene>
<dbReference type="SUPFAM" id="SSF51197">
    <property type="entry name" value="Clavaminate synthase-like"/>
    <property type="match status" value="1"/>
</dbReference>
<dbReference type="Pfam" id="PF02668">
    <property type="entry name" value="TauD"/>
    <property type="match status" value="1"/>
</dbReference>
<evidence type="ECO:0000256" key="1">
    <source>
        <dbReference type="ARBA" id="ARBA00001954"/>
    </source>
</evidence>
<accession>A0A438MVS0</accession>
<dbReference type="Gene3D" id="3.60.130.10">
    <property type="entry name" value="Clavaminate synthase-like"/>
    <property type="match status" value="1"/>
</dbReference>